<dbReference type="SMART" id="SM00091">
    <property type="entry name" value="PAS"/>
    <property type="match status" value="1"/>
</dbReference>
<dbReference type="CDD" id="cd00082">
    <property type="entry name" value="HisKA"/>
    <property type="match status" value="1"/>
</dbReference>
<dbReference type="PROSITE" id="PS50110">
    <property type="entry name" value="RESPONSE_REGULATORY"/>
    <property type="match status" value="1"/>
</dbReference>
<dbReference type="SMART" id="SM00448">
    <property type="entry name" value="REC"/>
    <property type="match status" value="1"/>
</dbReference>
<comment type="catalytic activity">
    <reaction evidence="1">
        <text>ATP + protein L-histidine = ADP + protein N-phospho-L-histidine.</text>
        <dbReference type="EC" id="2.7.13.3"/>
    </reaction>
</comment>
<feature type="modified residue" description="4-aspartylphosphate" evidence="11">
    <location>
        <position position="720"/>
    </location>
</feature>
<feature type="domain" description="Response regulatory" evidence="14">
    <location>
        <begin position="665"/>
        <end position="794"/>
    </location>
</feature>
<dbReference type="PROSITE" id="PS50112">
    <property type="entry name" value="PAS"/>
    <property type="match status" value="1"/>
</dbReference>
<dbReference type="PROSITE" id="PS50109">
    <property type="entry name" value="HIS_KIN"/>
    <property type="match status" value="1"/>
</dbReference>
<dbReference type="SUPFAM" id="SSF47384">
    <property type="entry name" value="Homodimeric domain of signal transducing histidine kinase"/>
    <property type="match status" value="1"/>
</dbReference>
<dbReference type="InterPro" id="IPR003661">
    <property type="entry name" value="HisK_dim/P_dom"/>
</dbReference>
<protein>
    <recommendedName>
        <fullName evidence="10">Sensory/regulatory protein RpfC</fullName>
        <ecNumber evidence="2">2.7.13.3</ecNumber>
    </recommendedName>
</protein>
<organism evidence="16 17">
    <name type="scientific">Candidatus Filomicrobium marinum</name>
    <dbReference type="NCBI Taxonomy" id="1608628"/>
    <lineage>
        <taxon>Bacteria</taxon>
        <taxon>Pseudomonadati</taxon>
        <taxon>Pseudomonadota</taxon>
        <taxon>Alphaproteobacteria</taxon>
        <taxon>Hyphomicrobiales</taxon>
        <taxon>Hyphomicrobiaceae</taxon>
        <taxon>Filomicrobium</taxon>
    </lineage>
</organism>
<keyword evidence="5" id="KW-0547">Nucleotide-binding</keyword>
<evidence type="ECO:0000259" key="14">
    <source>
        <dbReference type="PROSITE" id="PS50110"/>
    </source>
</evidence>
<dbReference type="InterPro" id="IPR001789">
    <property type="entry name" value="Sig_transdc_resp-reg_receiver"/>
</dbReference>
<dbReference type="Gene3D" id="1.10.287.130">
    <property type="match status" value="1"/>
</dbReference>
<evidence type="ECO:0000256" key="12">
    <source>
        <dbReference type="SAM" id="Phobius"/>
    </source>
</evidence>
<keyword evidence="6 16" id="KW-0418">Kinase</keyword>
<dbReference type="GO" id="GO:0005524">
    <property type="term" value="F:ATP binding"/>
    <property type="evidence" value="ECO:0007669"/>
    <property type="project" value="UniProtKB-KW"/>
</dbReference>
<keyword evidence="8" id="KW-0902">Two-component regulatory system</keyword>
<dbReference type="Pfam" id="PF13188">
    <property type="entry name" value="PAS_8"/>
    <property type="match status" value="1"/>
</dbReference>
<dbReference type="Proteomes" id="UP000033187">
    <property type="component" value="Chromosome 1"/>
</dbReference>
<dbReference type="OrthoDB" id="9813151at2"/>
<dbReference type="SMART" id="SM00388">
    <property type="entry name" value="HisKA"/>
    <property type="match status" value="1"/>
</dbReference>
<dbReference type="SUPFAM" id="SSF55785">
    <property type="entry name" value="PYP-like sensor domain (PAS domain)"/>
    <property type="match status" value="1"/>
</dbReference>
<evidence type="ECO:0000256" key="6">
    <source>
        <dbReference type="ARBA" id="ARBA00022777"/>
    </source>
</evidence>
<dbReference type="Pfam" id="PF02518">
    <property type="entry name" value="HATPase_c"/>
    <property type="match status" value="1"/>
</dbReference>
<dbReference type="CDD" id="cd16922">
    <property type="entry name" value="HATPase_EvgS-ArcB-TorS-like"/>
    <property type="match status" value="1"/>
</dbReference>
<evidence type="ECO:0000256" key="9">
    <source>
        <dbReference type="ARBA" id="ARBA00064003"/>
    </source>
</evidence>
<dbReference type="SUPFAM" id="SSF55874">
    <property type="entry name" value="ATPase domain of HSP90 chaperone/DNA topoisomerase II/histidine kinase"/>
    <property type="match status" value="1"/>
</dbReference>
<dbReference type="InterPro" id="IPR011006">
    <property type="entry name" value="CheY-like_superfamily"/>
</dbReference>
<dbReference type="CDD" id="cd17546">
    <property type="entry name" value="REC_hyHK_CKI1_RcsC-like"/>
    <property type="match status" value="1"/>
</dbReference>
<dbReference type="SMART" id="SM00387">
    <property type="entry name" value="HATPase_c"/>
    <property type="match status" value="1"/>
</dbReference>
<dbReference type="AlphaFoldDB" id="A0A0D6JCK4"/>
<reference evidence="17" key="1">
    <citation type="submission" date="2015-02" db="EMBL/GenBank/DDBJ databases">
        <authorList>
            <person name="Chooi Y.-H."/>
        </authorList>
    </citation>
    <scope>NUCLEOTIDE SEQUENCE [LARGE SCALE GENOMIC DNA]</scope>
    <source>
        <strain evidence="17">strain Y</strain>
    </source>
</reference>
<name>A0A0D6JCK4_9HYPH</name>
<feature type="domain" description="PAS" evidence="15">
    <location>
        <begin position="126"/>
        <end position="171"/>
    </location>
</feature>
<dbReference type="Pfam" id="PF00072">
    <property type="entry name" value="Response_reg"/>
    <property type="match status" value="1"/>
</dbReference>
<keyword evidence="12" id="KW-1133">Transmembrane helix</keyword>
<dbReference type="InterPro" id="IPR036097">
    <property type="entry name" value="HisK_dim/P_sf"/>
</dbReference>
<keyword evidence="12" id="KW-0812">Transmembrane</keyword>
<proteinExistence type="predicted"/>
<dbReference type="GO" id="GO:0000155">
    <property type="term" value="F:phosphorelay sensor kinase activity"/>
    <property type="evidence" value="ECO:0007669"/>
    <property type="project" value="InterPro"/>
</dbReference>
<dbReference type="Gene3D" id="3.40.50.2300">
    <property type="match status" value="1"/>
</dbReference>
<evidence type="ECO:0000256" key="4">
    <source>
        <dbReference type="ARBA" id="ARBA00022679"/>
    </source>
</evidence>
<dbReference type="RefSeq" id="WP_152024959.1">
    <property type="nucleotide sequence ID" value="NZ_LN829118.1"/>
</dbReference>
<dbReference type="EC" id="2.7.13.3" evidence="2"/>
<dbReference type="InterPro" id="IPR005467">
    <property type="entry name" value="His_kinase_dom"/>
</dbReference>
<dbReference type="Gene3D" id="3.30.565.10">
    <property type="entry name" value="Histidine kinase-like ATPase, C-terminal domain"/>
    <property type="match status" value="1"/>
</dbReference>
<dbReference type="KEGG" id="fil:BN1229_v1_1200"/>
<sequence length="811" mass="89449">MKRWGLEELRNWVELNVLDPLARRQTPGGQTRRKPTEIVQFLSRYDRYVNVLGLALMLAGAVLAPAVFTDYQILIMLGASLIALMLLLRGRAEPAVDRSAQAEHPLDDPLNNIERMYDLRWELSENHARYRDLLDAQDDIILRRDAEERLTFANKSFFRLFGLEPRDAFGKVFTPTVLETDSATSTDGRTPHLMQCLATLEGPRWIAWERHELPPDESGVREVQLVGRDVTEERKTAEELYEARDQAEAANRAKSRFLAAMSHEIRTPMNGILGMANLLSDTEQTPEQRTYTAAISRSARTLMALIDEILDFSKIEAGKLVIDKSPFNLADCVQSSVELMAPRAFEKNIELAWTMDPDLAGDVIGDEIRIRQILLNLISNAVKFTDTGGVIISVVKRGPEPSAPPSEATPSFSFSIEVRDTGIGLSPRDLAALFQEFEQADAARQRGSGGTGLGLAISKRLARAMGGDIRVETAPGYGTSFIVDLSLPVSTMKTQRTWASAKSVTSYEGKVLLAFDKRLERGALANLLRYYSVSVLESDFDEACDAIRSAQSANAPFTRVVVDANRVPEHAAKILTTARECAADAKGLVLIDAMSRSDFANYRNVGFDAYLIRPVRPEAVLRQLVTPGAGWDQNLSVLEQTHDHPNSDQSREREKGKAAVDSPPFVLLAEDNEINQLVATRVLEKAGFEVASVSDGAKAVEYIADALAANTAVPDVILMDLFMPGMDGDEATSRIHALFSGAAGNTNLRSPPIIALTAHAFTEDRRRCLEAGFDDYLAKPFEPDALIGTLQRVLDDWHEAGRNESVRLAGK</sequence>
<evidence type="ECO:0000256" key="7">
    <source>
        <dbReference type="ARBA" id="ARBA00022840"/>
    </source>
</evidence>
<dbReference type="Gene3D" id="3.30.450.20">
    <property type="entry name" value="PAS domain"/>
    <property type="match status" value="1"/>
</dbReference>
<evidence type="ECO:0000259" key="15">
    <source>
        <dbReference type="PROSITE" id="PS50112"/>
    </source>
</evidence>
<keyword evidence="4 16" id="KW-0808">Transferase</keyword>
<dbReference type="InterPro" id="IPR004358">
    <property type="entry name" value="Sig_transdc_His_kin-like_C"/>
</dbReference>
<dbReference type="InterPro" id="IPR000014">
    <property type="entry name" value="PAS"/>
</dbReference>
<keyword evidence="7" id="KW-0067">ATP-binding</keyword>
<evidence type="ECO:0000256" key="8">
    <source>
        <dbReference type="ARBA" id="ARBA00023012"/>
    </source>
</evidence>
<dbReference type="InterPro" id="IPR036890">
    <property type="entry name" value="HATPase_C_sf"/>
</dbReference>
<evidence type="ECO:0000256" key="11">
    <source>
        <dbReference type="PROSITE-ProRule" id="PRU00169"/>
    </source>
</evidence>
<dbReference type="PRINTS" id="PR00344">
    <property type="entry name" value="BCTRLSENSOR"/>
</dbReference>
<dbReference type="InterPro" id="IPR003594">
    <property type="entry name" value="HATPase_dom"/>
</dbReference>
<evidence type="ECO:0000256" key="3">
    <source>
        <dbReference type="ARBA" id="ARBA00022553"/>
    </source>
</evidence>
<keyword evidence="17" id="KW-1185">Reference proteome</keyword>
<dbReference type="InterPro" id="IPR035965">
    <property type="entry name" value="PAS-like_dom_sf"/>
</dbReference>
<accession>A0A0D6JCK4</accession>
<keyword evidence="12" id="KW-0472">Membrane</keyword>
<feature type="transmembrane region" description="Helical" evidence="12">
    <location>
        <begin position="48"/>
        <end position="65"/>
    </location>
</feature>
<dbReference type="SUPFAM" id="SSF52172">
    <property type="entry name" value="CheY-like"/>
    <property type="match status" value="2"/>
</dbReference>
<dbReference type="Pfam" id="PF00512">
    <property type="entry name" value="HisKA"/>
    <property type="match status" value="1"/>
</dbReference>
<dbReference type="PANTHER" id="PTHR45339:SF1">
    <property type="entry name" value="HYBRID SIGNAL TRANSDUCTION HISTIDINE KINASE J"/>
    <property type="match status" value="1"/>
</dbReference>
<evidence type="ECO:0000256" key="10">
    <source>
        <dbReference type="ARBA" id="ARBA00068150"/>
    </source>
</evidence>
<gene>
    <name evidence="16" type="ORF">YBN1229_v1_1198</name>
</gene>
<dbReference type="FunFam" id="1.10.287.130:FF:000002">
    <property type="entry name" value="Two-component osmosensing histidine kinase"/>
    <property type="match status" value="1"/>
</dbReference>
<dbReference type="EMBL" id="LN829119">
    <property type="protein sequence ID" value="CPR17319.1"/>
    <property type="molecule type" value="Genomic_DNA"/>
</dbReference>
<evidence type="ECO:0000256" key="2">
    <source>
        <dbReference type="ARBA" id="ARBA00012438"/>
    </source>
</evidence>
<evidence type="ECO:0000313" key="17">
    <source>
        <dbReference type="Proteomes" id="UP000033187"/>
    </source>
</evidence>
<comment type="subunit">
    <text evidence="9">At low DSF concentrations, interacts with RpfF.</text>
</comment>
<dbReference type="PANTHER" id="PTHR45339">
    <property type="entry name" value="HYBRID SIGNAL TRANSDUCTION HISTIDINE KINASE J"/>
    <property type="match status" value="1"/>
</dbReference>
<evidence type="ECO:0000313" key="16">
    <source>
        <dbReference type="EMBL" id="CPR17319.1"/>
    </source>
</evidence>
<evidence type="ECO:0000256" key="1">
    <source>
        <dbReference type="ARBA" id="ARBA00000085"/>
    </source>
</evidence>
<dbReference type="FunFam" id="3.30.565.10:FF:000010">
    <property type="entry name" value="Sensor histidine kinase RcsC"/>
    <property type="match status" value="1"/>
</dbReference>
<feature type="domain" description="Histidine kinase" evidence="13">
    <location>
        <begin position="260"/>
        <end position="489"/>
    </location>
</feature>
<keyword evidence="3 11" id="KW-0597">Phosphoprotein</keyword>
<dbReference type="KEGG" id="fiy:BN1229_v1_1198"/>
<evidence type="ECO:0000256" key="5">
    <source>
        <dbReference type="ARBA" id="ARBA00022741"/>
    </source>
</evidence>
<evidence type="ECO:0000259" key="13">
    <source>
        <dbReference type="PROSITE" id="PS50109"/>
    </source>
</evidence>